<accession>A0A979FPS4</accession>
<organism evidence="1 2">
    <name type="scientific">Hyalella azteca</name>
    <name type="common">Amphipod</name>
    <dbReference type="NCBI Taxonomy" id="294128"/>
    <lineage>
        <taxon>Eukaryota</taxon>
        <taxon>Metazoa</taxon>
        <taxon>Ecdysozoa</taxon>
        <taxon>Arthropoda</taxon>
        <taxon>Crustacea</taxon>
        <taxon>Multicrustacea</taxon>
        <taxon>Malacostraca</taxon>
        <taxon>Eumalacostraca</taxon>
        <taxon>Peracarida</taxon>
        <taxon>Amphipoda</taxon>
        <taxon>Senticaudata</taxon>
        <taxon>Talitrida</taxon>
        <taxon>Talitroidea</taxon>
        <taxon>Hyalellidae</taxon>
        <taxon>Hyalella</taxon>
    </lineage>
</organism>
<protein>
    <submittedName>
        <fullName evidence="2">Signal-induced proliferation-associated 1-like protein 1</fullName>
    </submittedName>
</protein>
<evidence type="ECO:0000313" key="2">
    <source>
        <dbReference type="RefSeq" id="XP_047738697.1"/>
    </source>
</evidence>
<dbReference type="KEGG" id="hazt:125178590"/>
<keyword evidence="1" id="KW-1185">Reference proteome</keyword>
<dbReference type="RefSeq" id="XP_047738697.1">
    <property type="nucleotide sequence ID" value="XM_047882741.1"/>
</dbReference>
<name>A0A979FPS4_HYAAZ</name>
<reference evidence="2" key="1">
    <citation type="submission" date="2025-08" db="UniProtKB">
        <authorList>
            <consortium name="RefSeq"/>
        </authorList>
    </citation>
    <scope>IDENTIFICATION</scope>
    <source>
        <tissue evidence="2">Whole organism</tissue>
    </source>
</reference>
<evidence type="ECO:0000313" key="1">
    <source>
        <dbReference type="Proteomes" id="UP000694843"/>
    </source>
</evidence>
<sequence length="168" mass="18070">MRKKHGTDATSLDLPAKFCEYHCTSTSLDLPAKFCEYHCTSTSLDLPAKFCEYHCTSTSLDLPAKFCEYHCTSTSLDLPAKFSLMGFSRGLSSRRDKARALAFCPAPAVPGALAWSLLVTDYSLHSQVVCTVGVSLRWVAVVEAATGAVLLSVPTRAVLGWTCTPGVG</sequence>
<dbReference type="GeneID" id="125178590"/>
<dbReference type="AlphaFoldDB" id="A0A979FPS4"/>
<proteinExistence type="predicted"/>
<gene>
    <name evidence="2" type="primary">LOC125178590</name>
</gene>
<dbReference type="Proteomes" id="UP000694843">
    <property type="component" value="Unplaced"/>
</dbReference>